<evidence type="ECO:0008006" key="3">
    <source>
        <dbReference type="Google" id="ProtNLM"/>
    </source>
</evidence>
<accession>A0A1G7ZHQ3</accession>
<protein>
    <recommendedName>
        <fullName evidence="3">DUF4287 domain-containing protein</fullName>
    </recommendedName>
</protein>
<dbReference type="Pfam" id="PF14117">
    <property type="entry name" value="DUF4287"/>
    <property type="match status" value="1"/>
</dbReference>
<keyword evidence="2" id="KW-1185">Reference proteome</keyword>
<evidence type="ECO:0000313" key="2">
    <source>
        <dbReference type="Proteomes" id="UP000183263"/>
    </source>
</evidence>
<dbReference type="EMBL" id="FNDN01000001">
    <property type="protein sequence ID" value="SDH08204.1"/>
    <property type="molecule type" value="Genomic_DNA"/>
</dbReference>
<evidence type="ECO:0000313" key="1">
    <source>
        <dbReference type="EMBL" id="SDH08204.1"/>
    </source>
</evidence>
<dbReference type="AlphaFoldDB" id="A0A1G7ZHQ3"/>
<dbReference type="Proteomes" id="UP000183263">
    <property type="component" value="Unassembled WGS sequence"/>
</dbReference>
<proteinExistence type="predicted"/>
<dbReference type="RefSeq" id="WP_307718297.1">
    <property type="nucleotide sequence ID" value="NZ_CP048813.1"/>
</dbReference>
<reference evidence="1 2" key="1">
    <citation type="submission" date="2016-10" db="EMBL/GenBank/DDBJ databases">
        <authorList>
            <person name="de Groot N.N."/>
        </authorList>
    </citation>
    <scope>NUCLEOTIDE SEQUENCE [LARGE SCALE GENOMIC DNA]</scope>
    <source>
        <strain evidence="1 2">DSM 44892</strain>
    </source>
</reference>
<organism evidence="1 2">
    <name type="scientific">Rhodococcus triatomae</name>
    <dbReference type="NCBI Taxonomy" id="300028"/>
    <lineage>
        <taxon>Bacteria</taxon>
        <taxon>Bacillati</taxon>
        <taxon>Actinomycetota</taxon>
        <taxon>Actinomycetes</taxon>
        <taxon>Mycobacteriales</taxon>
        <taxon>Nocardiaceae</taxon>
        <taxon>Rhodococcus</taxon>
    </lineage>
</organism>
<dbReference type="InterPro" id="IPR025629">
    <property type="entry name" value="DUF4287"/>
</dbReference>
<gene>
    <name evidence="1" type="ORF">SAMN05444695_101114</name>
</gene>
<name>A0A1G7ZHQ3_9NOCA</name>
<sequence>MGGRHRPVEHWIELIRARGKTKHMEIVAWLKSEHGPGHGHADALVAHTLMADAAR</sequence>